<name>A0A4D6GUS5_HALS9</name>
<dbReference type="AlphaFoldDB" id="A0A4D6GUS5"/>
<gene>
    <name evidence="2" type="ORF">APQ99_01012</name>
    <name evidence="1" type="ORF">HBSAL_01230</name>
</gene>
<sequence>MADNSFERSRGILTSTDHRWLAAQTNPAQDDEFDRKANYRRRNAITNRLANALIDISTLATTLPDTLRKNAFQTLHENTSHDLIQTASAPITLSYLGLTDLVTDPAHHHSLEPVDIADTSLAFRKALRQGIKTGKQQHPRANTPPDTILIDTNTNLHEFPALTASDLPQDLYAKYGKGARDRDGTKLTEQHNFPPKKAITPLLLDSKLWIDWKLYNHRNNATEPINRHDTKLTHPVVR</sequence>
<dbReference type="Proteomes" id="UP000323075">
    <property type="component" value="Unassembled WGS sequence"/>
</dbReference>
<dbReference type="RefSeq" id="WP_136361039.1">
    <property type="nucleotide sequence ID" value="NZ_VRYN01000001.1"/>
</dbReference>
<organism evidence="1 3">
    <name type="scientific">Halobacterium salinarum (strain ATCC 33171 / DSM 3754 / JCM 8978 / NBRC 102687 / NCIMB 764 / 91-R6)</name>
    <dbReference type="NCBI Taxonomy" id="2597657"/>
    <lineage>
        <taxon>Archaea</taxon>
        <taxon>Methanobacteriati</taxon>
        <taxon>Methanobacteriota</taxon>
        <taxon>Stenosarchaea group</taxon>
        <taxon>Halobacteria</taxon>
        <taxon>Halobacteriales</taxon>
        <taxon>Halobacteriaceae</taxon>
        <taxon>Halobacterium</taxon>
    </lineage>
</organism>
<reference evidence="1" key="3">
    <citation type="journal article" name="MicrobiologyOpen">
        <title>Whole-genome comparison between the type strain of Halobacterium salinarum (DSM 3754(T)) and the laboratory strains R1 and NRC-1.</title>
        <authorList>
            <person name="Pfeiffer F."/>
            <person name="Losensky G."/>
            <person name="Marchfelder A."/>
            <person name="Habermann B."/>
            <person name="Dyall-Smith M."/>
        </authorList>
    </citation>
    <scope>NUCLEOTIDE SEQUENCE</scope>
    <source>
        <strain evidence="1">91-R6</strain>
    </source>
</reference>
<reference evidence="2 4" key="2">
    <citation type="submission" date="2019-07" db="EMBL/GenBank/DDBJ databases">
        <title>Genomic Encyclopedia of Archaeal and Bacterial Type Strains, Phase II (KMG-II): from individual species to whole genera.</title>
        <authorList>
            <person name="Goeker M."/>
        </authorList>
    </citation>
    <scope>NUCLEOTIDE SEQUENCE [LARGE SCALE GENOMIC DNA]</scope>
    <source>
        <strain evidence="2 4">DSM 3754</strain>
    </source>
</reference>
<proteinExistence type="predicted"/>
<dbReference type="EMBL" id="CP038631">
    <property type="protein sequence ID" value="QCC43987.1"/>
    <property type="molecule type" value="Genomic_DNA"/>
</dbReference>
<evidence type="ECO:0000313" key="2">
    <source>
        <dbReference type="EMBL" id="TYO82481.1"/>
    </source>
</evidence>
<accession>A0A4D6GUS5</accession>
<evidence type="ECO:0000313" key="1">
    <source>
        <dbReference type="EMBL" id="QCC43987.1"/>
    </source>
</evidence>
<dbReference type="GeneID" id="39854119"/>
<dbReference type="EMBL" id="VRYN01000001">
    <property type="protein sequence ID" value="TYO82481.1"/>
    <property type="molecule type" value="Genomic_DNA"/>
</dbReference>
<protein>
    <submittedName>
        <fullName evidence="1">Uncharacterized protein</fullName>
    </submittedName>
</protein>
<dbReference type="Proteomes" id="UP000296216">
    <property type="component" value="Chromosome"/>
</dbReference>
<evidence type="ECO:0000313" key="4">
    <source>
        <dbReference type="Proteomes" id="UP000323075"/>
    </source>
</evidence>
<evidence type="ECO:0000313" key="3">
    <source>
        <dbReference type="Proteomes" id="UP000296216"/>
    </source>
</evidence>
<reference evidence="1 3" key="1">
    <citation type="journal article" date="2019" name="Microbiol. Resour. Announc.">
        <title>The Genome Sequence of the Halobacterium salinarum Type Strain Is Closely Related to That of Laboratory Strains NRC-1 and R1.</title>
        <authorList>
            <person name="Pfeiffer F."/>
            <person name="Marchfelder A."/>
            <person name="Habermann B."/>
            <person name="Dyall-Smith M.L."/>
        </authorList>
    </citation>
    <scope>NUCLEOTIDE SEQUENCE [LARGE SCALE GENOMIC DNA]</scope>
    <source>
        <strain evidence="1">91-R6</strain>
        <strain evidence="3">ATCC 33171 / DSM 3754 / JCM 8978 / NBRC 102687 / NCIMB 764 / 91-R6</strain>
    </source>
</reference>